<evidence type="ECO:0000259" key="2">
    <source>
        <dbReference type="Pfam" id="PF01645"/>
    </source>
</evidence>
<comment type="similarity">
    <text evidence="1">Belongs to the glutamate synthase family.</text>
</comment>
<dbReference type="PANTHER" id="PTHR43100:SF1">
    <property type="entry name" value="GLUTAMATE SYNTHASE [NADPH] SMALL CHAIN"/>
    <property type="match status" value="1"/>
</dbReference>
<evidence type="ECO:0000313" key="4">
    <source>
        <dbReference type="Proteomes" id="UP001055439"/>
    </source>
</evidence>
<dbReference type="InterPro" id="IPR002932">
    <property type="entry name" value="Glu_synthdom"/>
</dbReference>
<dbReference type="EMBL" id="CP097510">
    <property type="protein sequence ID" value="URE31877.1"/>
    <property type="molecule type" value="Genomic_DNA"/>
</dbReference>
<dbReference type="GO" id="GO:0015930">
    <property type="term" value="F:glutamate synthase activity"/>
    <property type="evidence" value="ECO:0007669"/>
    <property type="project" value="InterPro"/>
</dbReference>
<dbReference type="OrthoDB" id="5818216at2759"/>
<keyword evidence="4" id="KW-1185">Reference proteome</keyword>
<dbReference type="SUPFAM" id="SSF51395">
    <property type="entry name" value="FMN-linked oxidoreductases"/>
    <property type="match status" value="1"/>
</dbReference>
<evidence type="ECO:0000256" key="1">
    <source>
        <dbReference type="ARBA" id="ARBA00009716"/>
    </source>
</evidence>
<organism evidence="3 4">
    <name type="scientific">Musa troglodytarum</name>
    <name type="common">fe'i banana</name>
    <dbReference type="NCBI Taxonomy" id="320322"/>
    <lineage>
        <taxon>Eukaryota</taxon>
        <taxon>Viridiplantae</taxon>
        <taxon>Streptophyta</taxon>
        <taxon>Embryophyta</taxon>
        <taxon>Tracheophyta</taxon>
        <taxon>Spermatophyta</taxon>
        <taxon>Magnoliopsida</taxon>
        <taxon>Liliopsida</taxon>
        <taxon>Zingiberales</taxon>
        <taxon>Musaceae</taxon>
        <taxon>Musa</taxon>
    </lineage>
</organism>
<sequence length="147" mass="15942">MRALPPGSAEAVALPNPGDYHWRKGGELHLNDPLAIATLQEAARSNSVAAYKEYSKLIQQLNKGSNLRGMLKFKDVTGKISLDEVEPAKEIVKRFCTGAMSYGSISLEAHTTLAIAMNKLEANLILAYIPSVNGRYTDRSVPSGIID</sequence>
<dbReference type="InterPro" id="IPR051394">
    <property type="entry name" value="Glutamate_Synthase"/>
</dbReference>
<dbReference type="Proteomes" id="UP001055439">
    <property type="component" value="Chromosome 8"/>
</dbReference>
<accession>A0A9E7HKN4</accession>
<gene>
    <name evidence="3" type="ORF">MUK42_10968</name>
</gene>
<reference evidence="3" key="1">
    <citation type="submission" date="2022-05" db="EMBL/GenBank/DDBJ databases">
        <title>The Musa troglodytarum L. genome provides insights into the mechanism of non-climacteric behaviour and enrichment of carotenoids.</title>
        <authorList>
            <person name="Wang J."/>
        </authorList>
    </citation>
    <scope>NUCLEOTIDE SEQUENCE</scope>
    <source>
        <tissue evidence="3">Leaf</tissue>
    </source>
</reference>
<dbReference type="AlphaFoldDB" id="A0A9E7HKN4"/>
<dbReference type="Gene3D" id="3.20.20.70">
    <property type="entry name" value="Aldolase class I"/>
    <property type="match status" value="1"/>
</dbReference>
<proteinExistence type="inferred from homology"/>
<protein>
    <submittedName>
        <fullName evidence="3">Glutamate synthase</fullName>
    </submittedName>
</protein>
<dbReference type="Pfam" id="PF01645">
    <property type="entry name" value="Glu_synthase"/>
    <property type="match status" value="1"/>
</dbReference>
<dbReference type="GO" id="GO:0006537">
    <property type="term" value="P:glutamate biosynthetic process"/>
    <property type="evidence" value="ECO:0007669"/>
    <property type="project" value="InterPro"/>
</dbReference>
<dbReference type="InterPro" id="IPR013785">
    <property type="entry name" value="Aldolase_TIM"/>
</dbReference>
<feature type="domain" description="Glutamate synthase" evidence="2">
    <location>
        <begin position="31"/>
        <end position="122"/>
    </location>
</feature>
<evidence type="ECO:0000313" key="3">
    <source>
        <dbReference type="EMBL" id="URE31877.1"/>
    </source>
</evidence>
<name>A0A9E7HKN4_9LILI</name>
<dbReference type="PANTHER" id="PTHR43100">
    <property type="entry name" value="GLUTAMATE SYNTHASE [NADPH] SMALL CHAIN"/>
    <property type="match status" value="1"/>
</dbReference>